<organism evidence="1 2">
    <name type="scientific">Desulfonatronospira thiodismutans ASO3-1</name>
    <dbReference type="NCBI Taxonomy" id="555779"/>
    <lineage>
        <taxon>Bacteria</taxon>
        <taxon>Pseudomonadati</taxon>
        <taxon>Thermodesulfobacteriota</taxon>
        <taxon>Desulfovibrionia</taxon>
        <taxon>Desulfovibrionales</taxon>
        <taxon>Desulfonatronovibrionaceae</taxon>
        <taxon>Desulfonatronospira</taxon>
    </lineage>
</organism>
<reference evidence="1" key="1">
    <citation type="submission" date="2010-05" db="EMBL/GenBank/DDBJ databases">
        <title>The draft genome of Desulfonatronospira thiodismutans ASO3-1.</title>
        <authorList>
            <consortium name="US DOE Joint Genome Institute (JGI-PGF)"/>
            <person name="Lucas S."/>
            <person name="Copeland A."/>
            <person name="Lapidus A."/>
            <person name="Cheng J.-F."/>
            <person name="Bruce D."/>
            <person name="Goodwin L."/>
            <person name="Pitluck S."/>
            <person name="Chertkov O."/>
            <person name="Brettin T."/>
            <person name="Detter J.C."/>
            <person name="Han C."/>
            <person name="Land M.L."/>
            <person name="Hauser L."/>
            <person name="Kyrpides N."/>
            <person name="Mikhailova N."/>
            <person name="Muyzer G."/>
            <person name="Woyke T."/>
        </authorList>
    </citation>
    <scope>NUCLEOTIDE SEQUENCE [LARGE SCALE GENOMIC DNA]</scope>
    <source>
        <strain evidence="1">ASO3-1</strain>
    </source>
</reference>
<evidence type="ECO:0000313" key="2">
    <source>
        <dbReference type="Proteomes" id="UP000005496"/>
    </source>
</evidence>
<gene>
    <name evidence="1" type="ORF">Dthio_PD3201</name>
</gene>
<dbReference type="Proteomes" id="UP000005496">
    <property type="component" value="Unassembled WGS sequence"/>
</dbReference>
<comment type="caution">
    <text evidence="1">The sequence shown here is derived from an EMBL/GenBank/DDBJ whole genome shotgun (WGS) entry which is preliminary data.</text>
</comment>
<proteinExistence type="predicted"/>
<dbReference type="eggNOG" id="COG1508">
    <property type="taxonomic scope" value="Bacteria"/>
</dbReference>
<accession>D6SM58</accession>
<keyword evidence="2" id="KW-1185">Reference proteome</keyword>
<protein>
    <submittedName>
        <fullName evidence="1">Uncharacterized protein</fullName>
    </submittedName>
</protein>
<dbReference type="AlphaFoldDB" id="D6SM58"/>
<name>D6SM58_9BACT</name>
<dbReference type="EMBL" id="ACJN02000001">
    <property type="protein sequence ID" value="EFI35769.1"/>
    <property type="molecule type" value="Genomic_DNA"/>
</dbReference>
<sequence>MMQLQKVSRDSIFLPDKSGSLKRVPHQEYQSEDMLQDIVDRHPELIVGEQINPDAPPGWLVIRREAGIAGSDTEGSRWSVDNF</sequence>
<evidence type="ECO:0000313" key="1">
    <source>
        <dbReference type="EMBL" id="EFI35769.1"/>
    </source>
</evidence>